<dbReference type="OrthoDB" id="8564939at2"/>
<keyword evidence="1" id="KW-0830">Ubiquinone</keyword>
<proteinExistence type="predicted"/>
<dbReference type="EMBL" id="SNXE01000008">
    <property type="protein sequence ID" value="TDP06555.1"/>
    <property type="molecule type" value="Genomic_DNA"/>
</dbReference>
<evidence type="ECO:0000313" key="2">
    <source>
        <dbReference type="Proteomes" id="UP000295357"/>
    </source>
</evidence>
<dbReference type="SUPFAM" id="SSF53335">
    <property type="entry name" value="S-adenosyl-L-methionine-dependent methyltransferases"/>
    <property type="match status" value="1"/>
</dbReference>
<dbReference type="GO" id="GO:0008168">
    <property type="term" value="F:methyltransferase activity"/>
    <property type="evidence" value="ECO:0007669"/>
    <property type="project" value="UniProtKB-KW"/>
</dbReference>
<dbReference type="InterPro" id="IPR029063">
    <property type="entry name" value="SAM-dependent_MTases_sf"/>
</dbReference>
<evidence type="ECO:0000313" key="1">
    <source>
        <dbReference type="EMBL" id="TDP06555.1"/>
    </source>
</evidence>
<keyword evidence="1" id="KW-0808">Transferase</keyword>
<sequence>MQTSPLLDDHAAAYQPGFVHYEENLIVHQAYGEQIAEVIREKSVRRVLSLGIGHQAVAAAILPTLGPMGLQRYTLVDASSAILQRFRAEHSPLPQGLELVEAFFEQFRPDEPYELIEAGFVLEHVDDPELLLRRIHEFLLPGGRVFLAVPNARSLHRLIGQAAGLLDDVYSLSEADRALGHQHYYDLPALRKQVEAAGLRVEREKGLLLKPFTTAQLNRLGLTPAVWTALQQVAAPLPELSNAFLVEASR</sequence>
<dbReference type="GO" id="GO:0032259">
    <property type="term" value="P:methylation"/>
    <property type="evidence" value="ECO:0007669"/>
    <property type="project" value="UniProtKB-KW"/>
</dbReference>
<accession>A0A4R6MVT7</accession>
<dbReference type="CDD" id="cd02440">
    <property type="entry name" value="AdoMet_MTases"/>
    <property type="match status" value="1"/>
</dbReference>
<name>A0A4R6MVT7_9BURK</name>
<keyword evidence="1" id="KW-0489">Methyltransferase</keyword>
<protein>
    <submittedName>
        <fullName evidence="1">Ubiquinone/menaquinone biosynthesis C-methylase UbiE</fullName>
    </submittedName>
</protein>
<keyword evidence="2" id="KW-1185">Reference proteome</keyword>
<gene>
    <name evidence="1" type="ORF">DFR39_10823</name>
</gene>
<dbReference type="Proteomes" id="UP000295357">
    <property type="component" value="Unassembled WGS sequence"/>
</dbReference>
<dbReference type="AlphaFoldDB" id="A0A4R6MVT7"/>
<dbReference type="Gene3D" id="3.40.50.150">
    <property type="entry name" value="Vaccinia Virus protein VP39"/>
    <property type="match status" value="1"/>
</dbReference>
<comment type="caution">
    <text evidence="1">The sequence shown here is derived from an EMBL/GenBank/DDBJ whole genome shotgun (WGS) entry which is preliminary data.</text>
</comment>
<reference evidence="1 2" key="1">
    <citation type="submission" date="2019-03" db="EMBL/GenBank/DDBJ databases">
        <title>Genomic Encyclopedia of Type Strains, Phase IV (KMG-IV): sequencing the most valuable type-strain genomes for metagenomic binning, comparative biology and taxonomic classification.</title>
        <authorList>
            <person name="Goeker M."/>
        </authorList>
    </citation>
    <scope>NUCLEOTIDE SEQUENCE [LARGE SCALE GENOMIC DNA]</scope>
    <source>
        <strain evidence="1 2">DSM 25082</strain>
    </source>
</reference>
<organism evidence="1 2">
    <name type="scientific">Roseateles asaccharophilus</name>
    <dbReference type="NCBI Taxonomy" id="582607"/>
    <lineage>
        <taxon>Bacteria</taxon>
        <taxon>Pseudomonadati</taxon>
        <taxon>Pseudomonadota</taxon>
        <taxon>Betaproteobacteria</taxon>
        <taxon>Burkholderiales</taxon>
        <taxon>Sphaerotilaceae</taxon>
        <taxon>Roseateles</taxon>
    </lineage>
</organism>
<dbReference type="Pfam" id="PF13489">
    <property type="entry name" value="Methyltransf_23"/>
    <property type="match status" value="1"/>
</dbReference>
<dbReference type="RefSeq" id="WP_133604636.1">
    <property type="nucleotide sequence ID" value="NZ_JAUFPJ010000009.1"/>
</dbReference>